<sequence length="540" mass="58262">MEQPSARASRQTDNSLPERTDVLVIGAGPAGSSAAAWAARDGHDVLLVDAATFPRDKTCGDGLTPRAVAELDRLGLGDWLRTHTVNRGLRLEGFGQRLELPWPDGSFPTQGSAVPRTELDDRIRRTAVEAGAHMVDGTKAVSVDRDGDRITAVTMRTSSGLRTVACRRLVVADGVRSPLGKILGRTWHRDTAYGVAARAYASSPRSDDPWITSHLELRDPAGTLQPGYGWVFPLGSGEVNIGVGTLATSARPASGSLRPLIDLYAAQRRPEWGLGEVTRVASALLPMGGAVSGIAGRNWALIGDAAACVNPLNGEGIDYGLEGGRLAARVLDSDDLTHLWPTLLRERYGRAFSAARRLAGLLTIPQFLPATGPIAMRSRALMTVAVRVMGNLVTDADADLVARAWRTGGARLDALGPTSPVRLRHRAAVQRSTEPRCAALYRTALCSALPNRAVQRHDPPGEVAPPHRLPPRSLDPQRQFLLIRPGPNRLRQIDIRVGVAAHRAGHARQRPHEVLHVDRAQRLPDRSRELTHHKPSPPAW</sequence>
<gene>
    <name evidence="3" type="ORF">F8M49_02695</name>
</gene>
<dbReference type="PANTHER" id="PTHR42685">
    <property type="entry name" value="GERANYLGERANYL DIPHOSPHATE REDUCTASE"/>
    <property type="match status" value="1"/>
</dbReference>
<dbReference type="PRINTS" id="PR00420">
    <property type="entry name" value="RNGMNOXGNASE"/>
</dbReference>
<dbReference type="EMBL" id="WBMO01000001">
    <property type="protein sequence ID" value="MDV2474601.1"/>
    <property type="molecule type" value="Genomic_DNA"/>
</dbReference>
<evidence type="ECO:0000313" key="3">
    <source>
        <dbReference type="EMBL" id="MDV2474601.1"/>
    </source>
</evidence>
<dbReference type="InterPro" id="IPR011777">
    <property type="entry name" value="Geranylgeranyl_Rdtase_fam"/>
</dbReference>
<name>A0ABU3WKT8_9NOCA</name>
<dbReference type="NCBIfam" id="TIGR02032">
    <property type="entry name" value="GG-red-SF"/>
    <property type="match status" value="1"/>
</dbReference>
<dbReference type="InterPro" id="IPR036188">
    <property type="entry name" value="FAD/NAD-bd_sf"/>
</dbReference>
<dbReference type="InterPro" id="IPR002938">
    <property type="entry name" value="FAD-bd"/>
</dbReference>
<feature type="compositionally biased region" description="Basic and acidic residues" evidence="1">
    <location>
        <begin position="521"/>
        <end position="532"/>
    </location>
</feature>
<evidence type="ECO:0000256" key="1">
    <source>
        <dbReference type="SAM" id="MobiDB-lite"/>
    </source>
</evidence>
<accession>A0ABU3WKT8</accession>
<reference evidence="3 4" key="1">
    <citation type="submission" date="2019-10" db="EMBL/GenBank/DDBJ databases">
        <title>Draft Genome Assembly of Rhodococcus zopfii DSM44189.</title>
        <authorList>
            <person name="Sutton J.M."/>
            <person name="Akob D.M."/>
            <person name="Bushman T.J."/>
        </authorList>
    </citation>
    <scope>NUCLEOTIDE SEQUENCE [LARGE SCALE GENOMIC DNA]</scope>
    <source>
        <strain evidence="3 4">DSM 44189</strain>
    </source>
</reference>
<dbReference type="Proteomes" id="UP001275440">
    <property type="component" value="Unassembled WGS sequence"/>
</dbReference>
<dbReference type="Gene3D" id="3.50.50.60">
    <property type="entry name" value="FAD/NAD(P)-binding domain"/>
    <property type="match status" value="1"/>
</dbReference>
<dbReference type="Pfam" id="PF01494">
    <property type="entry name" value="FAD_binding_3"/>
    <property type="match status" value="1"/>
</dbReference>
<protein>
    <submittedName>
        <fullName evidence="3">Geranylgeranyl reductase family protein</fullName>
    </submittedName>
</protein>
<evidence type="ECO:0000313" key="4">
    <source>
        <dbReference type="Proteomes" id="UP001275440"/>
    </source>
</evidence>
<feature type="region of interest" description="Disordered" evidence="1">
    <location>
        <begin position="521"/>
        <end position="540"/>
    </location>
</feature>
<feature type="domain" description="FAD-binding" evidence="2">
    <location>
        <begin position="19"/>
        <end position="321"/>
    </location>
</feature>
<dbReference type="SUPFAM" id="SSF51905">
    <property type="entry name" value="FAD/NAD(P)-binding domain"/>
    <property type="match status" value="1"/>
</dbReference>
<keyword evidence="4" id="KW-1185">Reference proteome</keyword>
<evidence type="ECO:0000259" key="2">
    <source>
        <dbReference type="Pfam" id="PF01494"/>
    </source>
</evidence>
<dbReference type="PANTHER" id="PTHR42685:SF22">
    <property type="entry name" value="CONDITIONED MEDIUM FACTOR RECEPTOR 1"/>
    <property type="match status" value="1"/>
</dbReference>
<comment type="caution">
    <text evidence="3">The sequence shown here is derived from an EMBL/GenBank/DDBJ whole genome shotgun (WGS) entry which is preliminary data.</text>
</comment>
<proteinExistence type="predicted"/>
<organism evidence="3 4">
    <name type="scientific">Rhodococcus zopfii</name>
    <dbReference type="NCBI Taxonomy" id="43772"/>
    <lineage>
        <taxon>Bacteria</taxon>
        <taxon>Bacillati</taxon>
        <taxon>Actinomycetota</taxon>
        <taxon>Actinomycetes</taxon>
        <taxon>Mycobacteriales</taxon>
        <taxon>Nocardiaceae</taxon>
        <taxon>Rhodococcus</taxon>
    </lineage>
</organism>
<dbReference type="InterPro" id="IPR050407">
    <property type="entry name" value="Geranylgeranyl_reductase"/>
</dbReference>